<keyword evidence="1" id="KW-0472">Membrane</keyword>
<name>A0A6M1S6G0_9HYPH</name>
<organism evidence="2 3">
    <name type="scientific">Rhizobium daejeonense</name>
    <dbReference type="NCBI Taxonomy" id="240521"/>
    <lineage>
        <taxon>Bacteria</taxon>
        <taxon>Pseudomonadati</taxon>
        <taxon>Pseudomonadota</taxon>
        <taxon>Alphaproteobacteria</taxon>
        <taxon>Hyphomicrobiales</taxon>
        <taxon>Rhizobiaceae</taxon>
        <taxon>Rhizobium/Agrobacterium group</taxon>
        <taxon>Rhizobium</taxon>
    </lineage>
</organism>
<evidence type="ECO:0000313" key="2">
    <source>
        <dbReference type="EMBL" id="NGO63968.1"/>
    </source>
</evidence>
<dbReference type="EMBL" id="JAAKZH010000003">
    <property type="protein sequence ID" value="NGO63968.1"/>
    <property type="molecule type" value="Genomic_DNA"/>
</dbReference>
<dbReference type="RefSeq" id="WP_163905667.1">
    <property type="nucleotide sequence ID" value="NZ_CP048427.1"/>
</dbReference>
<gene>
    <name evidence="2" type="ORF">G6N76_09805</name>
</gene>
<sequence length="317" mass="35249">MRKLEFIGAFAFLMVAWFGLLHVLPRPNESIWIDGLYKKKEEVARAHSRFPKVVLVGGSSTHFSFSAETVSELTGLSVVNLGTHAGLGGEYLLKRAKASLRNGDTVVLILEHHLLAATKPSSVLASFVATTDTRYILSVDLKDVPTLLFGYSPMQLVRQLAAAALPRSSVLYRPDTVTDYGDESANRPENKLPAMVDAVRAQNPISLTLPDSPPRYLVEFTNWAKANNIQLLQAWPATLERAEYKSDIYSKYFARYQNIFNAIGFRTIGKQVDYLLPEADMLDTLYHADSVGQAAVSKRLSDDMCQVIECHPQRTAE</sequence>
<dbReference type="AlphaFoldDB" id="A0A6M1S6G0"/>
<accession>A0A6M1S6G0</accession>
<feature type="transmembrane region" description="Helical" evidence="1">
    <location>
        <begin position="6"/>
        <end position="24"/>
    </location>
</feature>
<evidence type="ECO:0008006" key="4">
    <source>
        <dbReference type="Google" id="ProtNLM"/>
    </source>
</evidence>
<comment type="caution">
    <text evidence="2">The sequence shown here is derived from an EMBL/GenBank/DDBJ whole genome shotgun (WGS) entry which is preliminary data.</text>
</comment>
<evidence type="ECO:0000313" key="3">
    <source>
        <dbReference type="Proteomes" id="UP000477849"/>
    </source>
</evidence>
<keyword evidence="1" id="KW-0812">Transmembrane</keyword>
<evidence type="ECO:0000256" key="1">
    <source>
        <dbReference type="SAM" id="Phobius"/>
    </source>
</evidence>
<proteinExistence type="predicted"/>
<keyword evidence="1" id="KW-1133">Transmembrane helix</keyword>
<protein>
    <recommendedName>
        <fullName evidence="4">SGNH/GDSL hydrolase family protein</fullName>
    </recommendedName>
</protein>
<reference evidence="2 3" key="1">
    <citation type="submission" date="2020-02" db="EMBL/GenBank/DDBJ databases">
        <title>Genome sequence of the type strain CCBAU10050 of Rhizobium daejeonense.</title>
        <authorList>
            <person name="Gao J."/>
            <person name="Sun J."/>
        </authorList>
    </citation>
    <scope>NUCLEOTIDE SEQUENCE [LARGE SCALE GENOMIC DNA]</scope>
    <source>
        <strain evidence="2 3">CCBAU10050</strain>
    </source>
</reference>
<dbReference type="Proteomes" id="UP000477849">
    <property type="component" value="Unassembled WGS sequence"/>
</dbReference>
<keyword evidence="3" id="KW-1185">Reference proteome</keyword>